<gene>
    <name evidence="3" type="ORF">EV675_1564</name>
</gene>
<feature type="chain" id="PRO_5020784687" evidence="2">
    <location>
        <begin position="26"/>
        <end position="326"/>
    </location>
</feature>
<dbReference type="AlphaFoldDB" id="A0A4Q7NKC0"/>
<evidence type="ECO:0000313" key="4">
    <source>
        <dbReference type="Proteomes" id="UP000292445"/>
    </source>
</evidence>
<proteinExistence type="inferred from homology"/>
<dbReference type="PANTHER" id="PTHR42928:SF5">
    <property type="entry name" value="BLR1237 PROTEIN"/>
    <property type="match status" value="1"/>
</dbReference>
<reference evidence="3 4" key="1">
    <citation type="submission" date="2019-02" db="EMBL/GenBank/DDBJ databases">
        <title>Genomic Encyclopedia of Type Strains, Phase IV (KMG-IV): sequencing the most valuable type-strain genomes for metagenomic binning, comparative biology and taxonomic classification.</title>
        <authorList>
            <person name="Goeker M."/>
        </authorList>
    </citation>
    <scope>NUCLEOTIDE SEQUENCE [LARGE SCALE GENOMIC DNA]</scope>
    <source>
        <strain evidence="3 4">K24</strain>
    </source>
</reference>
<dbReference type="PIRSF" id="PIRSF017082">
    <property type="entry name" value="YflP"/>
    <property type="match status" value="1"/>
</dbReference>
<dbReference type="CDD" id="cd07012">
    <property type="entry name" value="PBP2_Bug_TTT"/>
    <property type="match status" value="1"/>
</dbReference>
<evidence type="ECO:0000256" key="2">
    <source>
        <dbReference type="SAM" id="SignalP"/>
    </source>
</evidence>
<keyword evidence="4" id="KW-1185">Reference proteome</keyword>
<dbReference type="EMBL" id="SGXC01000001">
    <property type="protein sequence ID" value="RZS85535.1"/>
    <property type="molecule type" value="Genomic_DNA"/>
</dbReference>
<evidence type="ECO:0000256" key="1">
    <source>
        <dbReference type="ARBA" id="ARBA00006987"/>
    </source>
</evidence>
<feature type="signal peptide" evidence="2">
    <location>
        <begin position="1"/>
        <end position="25"/>
    </location>
</feature>
<dbReference type="Gene3D" id="3.40.190.10">
    <property type="entry name" value="Periplasmic binding protein-like II"/>
    <property type="match status" value="1"/>
</dbReference>
<dbReference type="PANTHER" id="PTHR42928">
    <property type="entry name" value="TRICARBOXYLATE-BINDING PROTEIN"/>
    <property type="match status" value="1"/>
</dbReference>
<comment type="caution">
    <text evidence="3">The sequence shown here is derived from an EMBL/GenBank/DDBJ whole genome shotgun (WGS) entry which is preliminary data.</text>
</comment>
<dbReference type="Proteomes" id="UP000292445">
    <property type="component" value="Unassembled WGS sequence"/>
</dbReference>
<dbReference type="SUPFAM" id="SSF53850">
    <property type="entry name" value="Periplasmic binding protein-like II"/>
    <property type="match status" value="1"/>
</dbReference>
<dbReference type="Gene3D" id="3.40.190.150">
    <property type="entry name" value="Bordetella uptake gene, domain 1"/>
    <property type="match status" value="1"/>
</dbReference>
<evidence type="ECO:0000313" key="3">
    <source>
        <dbReference type="EMBL" id="RZS85535.1"/>
    </source>
</evidence>
<protein>
    <submittedName>
        <fullName evidence="3">Tripartite-type tricarboxylate transporter receptor subunit TctC</fullName>
    </submittedName>
</protein>
<sequence>MKTPTIHSMLAAITLVLCGTSAALAQDYPAKPVRIVSTFPVGSGPDVALRLVADRLSQKWGQPVMVENKPGGNGFIAIDAAKRSPADGYTLLQMDNAQTSAHPYLFKKLPYDLMRDFEPITPMLRNYFFVVVPVDSPLRSTGDLLQAARAKPGSVTYGSWFVGSPGHIGGAMLEQGAGVEMMHVPYKDMGQLYAAVANKELAWAFGSGGSAGPLQRAGKVRYLAVSAPRRLAGFPGVPTISESGGPAGFDLAGSVALLAPKGTPTAVADKIQRDVAQVLRDPEVLKRYDAMFYEPYALERAEYVKELADETRRFGLVLQRLNIALD</sequence>
<dbReference type="OrthoDB" id="8674571at2"/>
<comment type="similarity">
    <text evidence="1">Belongs to the UPF0065 (bug) family.</text>
</comment>
<dbReference type="Pfam" id="PF03401">
    <property type="entry name" value="TctC"/>
    <property type="match status" value="1"/>
</dbReference>
<organism evidence="3 4">
    <name type="scientific">Pigmentiphaga kullae</name>
    <dbReference type="NCBI Taxonomy" id="151784"/>
    <lineage>
        <taxon>Bacteria</taxon>
        <taxon>Pseudomonadati</taxon>
        <taxon>Pseudomonadota</taxon>
        <taxon>Betaproteobacteria</taxon>
        <taxon>Burkholderiales</taxon>
        <taxon>Alcaligenaceae</taxon>
        <taxon>Pigmentiphaga</taxon>
    </lineage>
</organism>
<dbReference type="InterPro" id="IPR005064">
    <property type="entry name" value="BUG"/>
</dbReference>
<dbReference type="InterPro" id="IPR042100">
    <property type="entry name" value="Bug_dom1"/>
</dbReference>
<keyword evidence="3" id="KW-0675">Receptor</keyword>
<dbReference type="RefSeq" id="WP_130356742.1">
    <property type="nucleotide sequence ID" value="NZ_SGXC01000001.1"/>
</dbReference>
<accession>A0A4Q7NKC0</accession>
<keyword evidence="2" id="KW-0732">Signal</keyword>
<name>A0A4Q7NKC0_9BURK</name>